<protein>
    <submittedName>
        <fullName evidence="6">Uncharacterized protein</fullName>
    </submittedName>
</protein>
<feature type="domain" description="PH" evidence="3">
    <location>
        <begin position="415"/>
        <end position="520"/>
    </location>
</feature>
<dbReference type="InterPro" id="IPR029071">
    <property type="entry name" value="Ubiquitin-like_domsf"/>
</dbReference>
<dbReference type="PROSITE" id="PS50003">
    <property type="entry name" value="PH_DOMAIN"/>
    <property type="match status" value="1"/>
</dbReference>
<keyword evidence="1" id="KW-0343">GTPase activation</keyword>
<dbReference type="SMART" id="SM00233">
    <property type="entry name" value="PH"/>
    <property type="match status" value="3"/>
</dbReference>
<evidence type="ECO:0000259" key="3">
    <source>
        <dbReference type="PROSITE" id="PS50003"/>
    </source>
</evidence>
<dbReference type="SUPFAM" id="SSF48350">
    <property type="entry name" value="GTPase activation domain, GAP"/>
    <property type="match status" value="1"/>
</dbReference>
<sequence length="1108" mass="126540">MDISRMKSRQYEDIVIDKPKGHSKDDRLSLKSSYDEVSVNFGKPVIHGSKSESTSDCIFDSVTFQSPIEDLSPASREAVRQGIMPPVPAPRPSKLTQQSNEIYENVEILLQNQELLSKRIPRREEIYEDIDFPHRSPPSPPPRNTILIPEQPHLFNSTIPDDLSGAKPKHNHISKLKTIDIRNAVEQWYEEAEEELERDLSIDLSVLDQERGMSKKNPAPTLLRDFDPVLEEVESVNNSLSSNSLVDIMKDPLKSEIEIIHNESENIYVACPRRIASSESLDLPAPLIPPPPLPELEPPPLPPNKPKTSESSTDILTEEEEVESKLRRLFKSEDKISTTSSSTTSSIDYESALKVSSESASHLPPQRSFSAANLNLTKMASHLKRKMSDRVFMRKSDSWRRSPLIESENSTTTGAKSHSGVLSLWSGNKKAYQPKWCVLGNGNFQYFNDEDSLVIPKELITLSSLLCLNKIKKDSDSDGFYCFDMSYCSLLSGKYSTKTFGARTYHEREVWLERIVQSLNYKLSNHSMTQSTRLGWAYLKIGFAGTWNSTWISLANRSLSYFSLHEGMWEVMDLRKTKNISLKEGAEYLEPPFTSYPVLVIDFVDRSLYIAVNSKIECNNWWLEVQSKAFTNGNTLVDQQMTLEEIPVIVDKCTKHIFSHGCLSEGIYRQSGVKTKIDRLLNEFKRNAWTVQISKNDYSEHDVANTLKRFMRTLEEPLLTEGLRGNWMKNSCTKDIIDKKKGYRALLRKLPVINYNTLRRLISHLSAIASQCDKNLMTNCNLASIWGPTLLTVDGQKANDFARTSGESDVCRDLIEHYSELFDVKPEELKRERLFTEVLTQISTNHDAGQHGHLKRSGEAMDNSEESSSHFRDLRIWVYIDTKTSENCVGLVVQPSMKALEMTQRVLQKTQREGVNNLFLHEVVMEGALERPLHHSEVMLDVNLRWGSWSTEDRKNNCLLLKRNTLYEQALPRAIPPLNFYAKAYFGENKARSKFSKHLFSMNNAKVTYYKTGGDSMELGTWPIEDIKWYIGAEEKRKAPFRLNITFIEKDVPVCRTKDHPYFGHTISFEHTEDFISWIAAMLVAEHPNNVSVPASLIVLNNNERKID</sequence>
<dbReference type="Pfam" id="PF00620">
    <property type="entry name" value="RhoGAP"/>
    <property type="match status" value="1"/>
</dbReference>
<dbReference type="PROSITE" id="PS50200">
    <property type="entry name" value="RA"/>
    <property type="match status" value="1"/>
</dbReference>
<accession>A0A0K2U8P4</accession>
<dbReference type="CDD" id="cd17113">
    <property type="entry name" value="RA_ARAPs"/>
    <property type="match status" value="1"/>
</dbReference>
<dbReference type="InterPro" id="IPR000198">
    <property type="entry name" value="RhoGAP_dom"/>
</dbReference>
<dbReference type="Gene3D" id="1.10.555.10">
    <property type="entry name" value="Rho GTPase activation protein"/>
    <property type="match status" value="1"/>
</dbReference>
<dbReference type="GO" id="GO:0005547">
    <property type="term" value="F:phosphatidylinositol-3,4,5-trisphosphate binding"/>
    <property type="evidence" value="ECO:0007669"/>
    <property type="project" value="TreeGrafter"/>
</dbReference>
<evidence type="ECO:0000256" key="1">
    <source>
        <dbReference type="ARBA" id="ARBA00022468"/>
    </source>
</evidence>
<dbReference type="InterPro" id="IPR008936">
    <property type="entry name" value="Rho_GTPase_activation_prot"/>
</dbReference>
<dbReference type="KEGG" id="lsm:121119972"/>
<dbReference type="GO" id="GO:0007165">
    <property type="term" value="P:signal transduction"/>
    <property type="evidence" value="ECO:0007669"/>
    <property type="project" value="InterPro"/>
</dbReference>
<organism evidence="6">
    <name type="scientific">Lepeophtheirus salmonis</name>
    <name type="common">Salmon louse</name>
    <name type="synonym">Caligus salmonis</name>
    <dbReference type="NCBI Taxonomy" id="72036"/>
    <lineage>
        <taxon>Eukaryota</taxon>
        <taxon>Metazoa</taxon>
        <taxon>Ecdysozoa</taxon>
        <taxon>Arthropoda</taxon>
        <taxon>Crustacea</taxon>
        <taxon>Multicrustacea</taxon>
        <taxon>Hexanauplia</taxon>
        <taxon>Copepoda</taxon>
        <taxon>Siphonostomatoida</taxon>
        <taxon>Caligidae</taxon>
        <taxon>Lepeophtheirus</taxon>
    </lineage>
</organism>
<feature type="domain" description="Rho-GAP" evidence="5">
    <location>
        <begin position="631"/>
        <end position="822"/>
    </location>
</feature>
<feature type="region of interest" description="Disordered" evidence="2">
    <location>
        <begin position="1"/>
        <end position="27"/>
    </location>
</feature>
<feature type="compositionally biased region" description="Pro residues" evidence="2">
    <location>
        <begin position="286"/>
        <end position="305"/>
    </location>
</feature>
<dbReference type="RefSeq" id="XP_071745481.1">
    <property type="nucleotide sequence ID" value="XM_071889380.1"/>
</dbReference>
<dbReference type="GO" id="GO:0005096">
    <property type="term" value="F:GTPase activator activity"/>
    <property type="evidence" value="ECO:0007669"/>
    <property type="project" value="UniProtKB-KW"/>
</dbReference>
<dbReference type="PROSITE" id="PS50238">
    <property type="entry name" value="RHOGAP"/>
    <property type="match status" value="1"/>
</dbReference>
<evidence type="ECO:0000313" key="6">
    <source>
        <dbReference type="EMBL" id="CDW34332.1"/>
    </source>
</evidence>
<dbReference type="PANTHER" id="PTHR45899">
    <property type="entry name" value="RHO GTPASE ACTIVATING PROTEIN AT 15B, ISOFORM C"/>
    <property type="match status" value="1"/>
</dbReference>
<reference evidence="6" key="1">
    <citation type="submission" date="2014-05" db="EMBL/GenBank/DDBJ databases">
        <authorList>
            <person name="Chronopoulou M."/>
        </authorList>
    </citation>
    <scope>NUCLEOTIDE SEQUENCE</scope>
    <source>
        <tissue evidence="6">Whole organism</tissue>
    </source>
</reference>
<dbReference type="SMART" id="SM00324">
    <property type="entry name" value="RhoGAP"/>
    <property type="match status" value="1"/>
</dbReference>
<dbReference type="SUPFAM" id="SSF54236">
    <property type="entry name" value="Ubiquitin-like"/>
    <property type="match status" value="1"/>
</dbReference>
<evidence type="ECO:0000259" key="4">
    <source>
        <dbReference type="PROSITE" id="PS50200"/>
    </source>
</evidence>
<dbReference type="Gene3D" id="2.30.29.30">
    <property type="entry name" value="Pleckstrin-homology domain (PH domain)/Phosphotyrosine-binding domain (PTB)"/>
    <property type="match status" value="1"/>
</dbReference>
<dbReference type="InterPro" id="IPR011993">
    <property type="entry name" value="PH-like_dom_sf"/>
</dbReference>
<dbReference type="EMBL" id="HACA01016971">
    <property type="protein sequence ID" value="CDW34332.1"/>
    <property type="molecule type" value="Transcribed_RNA"/>
</dbReference>
<dbReference type="AlphaFoldDB" id="A0A0K2U8P4"/>
<dbReference type="SUPFAM" id="SSF50729">
    <property type="entry name" value="PH domain-like"/>
    <property type="match status" value="3"/>
</dbReference>
<feature type="region of interest" description="Disordered" evidence="2">
    <location>
        <begin position="282"/>
        <end position="324"/>
    </location>
</feature>
<name>A0A0K2U8P4_LEPSM</name>
<dbReference type="InterPro" id="IPR000159">
    <property type="entry name" value="RA_dom"/>
</dbReference>
<dbReference type="GeneID" id="121119972"/>
<proteinExistence type="predicted"/>
<evidence type="ECO:0000259" key="5">
    <source>
        <dbReference type="PROSITE" id="PS50238"/>
    </source>
</evidence>
<dbReference type="GO" id="GO:0005737">
    <property type="term" value="C:cytoplasm"/>
    <property type="evidence" value="ECO:0007669"/>
    <property type="project" value="TreeGrafter"/>
</dbReference>
<feature type="domain" description="Ras-associating" evidence="4">
    <location>
        <begin position="878"/>
        <end position="966"/>
    </location>
</feature>
<evidence type="ECO:0000256" key="2">
    <source>
        <dbReference type="SAM" id="MobiDB-lite"/>
    </source>
</evidence>
<dbReference type="InterPro" id="IPR001849">
    <property type="entry name" value="PH_domain"/>
</dbReference>
<feature type="region of interest" description="Disordered" evidence="2">
    <location>
        <begin position="846"/>
        <end position="865"/>
    </location>
</feature>
<dbReference type="InterPro" id="IPR052227">
    <property type="entry name" value="Arf-Rho-GAP_ANK-PH_domain"/>
</dbReference>
<dbReference type="PANTHER" id="PTHR45899:SF2">
    <property type="entry name" value="RHO GTPASE ACTIVATING PROTEIN AT 15B, ISOFORM C"/>
    <property type="match status" value="1"/>
</dbReference>
<dbReference type="OrthoDB" id="29546at2759"/>
<dbReference type="CTD" id="32686"/>
<dbReference type="RefSeq" id="XP_040570760.1">
    <property type="nucleotide sequence ID" value="XM_040714826.2"/>
</dbReference>
<dbReference type="Gene3D" id="3.10.20.90">
    <property type="entry name" value="Phosphatidylinositol 3-kinase Catalytic Subunit, Chain A, domain 1"/>
    <property type="match status" value="1"/>
</dbReference>
<feature type="compositionally biased region" description="Basic and acidic residues" evidence="2">
    <location>
        <begin position="9"/>
        <end position="27"/>
    </location>
</feature>